<protein>
    <submittedName>
        <fullName evidence="1">Uncharacterized protein</fullName>
    </submittedName>
</protein>
<sequence>MRHLRTVTKFDLGGKV</sequence>
<organism evidence="1">
    <name type="scientific">Anguilla anguilla</name>
    <name type="common">European freshwater eel</name>
    <name type="synonym">Muraena anguilla</name>
    <dbReference type="NCBI Taxonomy" id="7936"/>
    <lineage>
        <taxon>Eukaryota</taxon>
        <taxon>Metazoa</taxon>
        <taxon>Chordata</taxon>
        <taxon>Craniata</taxon>
        <taxon>Vertebrata</taxon>
        <taxon>Euteleostomi</taxon>
        <taxon>Actinopterygii</taxon>
        <taxon>Neopterygii</taxon>
        <taxon>Teleostei</taxon>
        <taxon>Anguilliformes</taxon>
        <taxon>Anguillidae</taxon>
        <taxon>Anguilla</taxon>
    </lineage>
</organism>
<dbReference type="EMBL" id="GBXM01007666">
    <property type="protein sequence ID" value="JAI00912.1"/>
    <property type="molecule type" value="Transcribed_RNA"/>
</dbReference>
<evidence type="ECO:0000313" key="1">
    <source>
        <dbReference type="EMBL" id="JAI00912.1"/>
    </source>
</evidence>
<reference evidence="1" key="2">
    <citation type="journal article" date="2015" name="Fish Shellfish Immunol.">
        <title>Early steps in the European eel (Anguilla anguilla)-Vibrio vulnificus interaction in the gills: Role of the RtxA13 toxin.</title>
        <authorList>
            <person name="Callol A."/>
            <person name="Pajuelo D."/>
            <person name="Ebbesson L."/>
            <person name="Teles M."/>
            <person name="MacKenzie S."/>
            <person name="Amaro C."/>
        </authorList>
    </citation>
    <scope>NUCLEOTIDE SEQUENCE</scope>
</reference>
<dbReference type="AlphaFoldDB" id="A0A0E9XEP7"/>
<accession>A0A0E9XEP7</accession>
<name>A0A0E9XEP7_ANGAN</name>
<reference evidence="1" key="1">
    <citation type="submission" date="2014-11" db="EMBL/GenBank/DDBJ databases">
        <authorList>
            <person name="Amaro Gonzalez C."/>
        </authorList>
    </citation>
    <scope>NUCLEOTIDE SEQUENCE</scope>
</reference>
<proteinExistence type="predicted"/>